<dbReference type="FunFam" id="3.40.50.300:FF:000299">
    <property type="entry name" value="ABC transporter ATP-binding protein/permease"/>
    <property type="match status" value="1"/>
</dbReference>
<dbReference type="eggNOG" id="COG2274">
    <property type="taxonomic scope" value="Bacteria"/>
</dbReference>
<dbReference type="Pfam" id="PF00005">
    <property type="entry name" value="ABC_tran"/>
    <property type="match status" value="2"/>
</dbReference>
<evidence type="ECO:0000313" key="15">
    <source>
        <dbReference type="Proteomes" id="UP000005744"/>
    </source>
</evidence>
<gene>
    <name evidence="14" type="ORF">BegalDRAFT_2485</name>
</gene>
<feature type="domain" description="ABC transmembrane type-1" evidence="12">
    <location>
        <begin position="909"/>
        <end position="1190"/>
    </location>
</feature>
<feature type="transmembrane region" description="Helical" evidence="10">
    <location>
        <begin position="313"/>
        <end position="331"/>
    </location>
</feature>
<evidence type="ECO:0000259" key="12">
    <source>
        <dbReference type="PROSITE" id="PS50929"/>
    </source>
</evidence>
<feature type="domain" description="ABC transporter" evidence="11">
    <location>
        <begin position="496"/>
        <end position="729"/>
    </location>
</feature>
<accession>I3CI87</accession>
<feature type="transmembrane region" description="Helical" evidence="10">
    <location>
        <begin position="1018"/>
        <end position="1041"/>
    </location>
</feature>
<dbReference type="InterPro" id="IPR027417">
    <property type="entry name" value="P-loop_NTPase"/>
</dbReference>
<dbReference type="InterPro" id="IPR005074">
    <property type="entry name" value="Peptidase_C39"/>
</dbReference>
<dbReference type="InterPro" id="IPR017871">
    <property type="entry name" value="ABC_transporter-like_CS"/>
</dbReference>
<sequence length="1438" mass="159982">MPIFQSLLAFFSKTPRPVRTATYLQMESAECGAVALAIIFDYYGLHIPLETLRIECGVGRDGSKASHLVQVARRYGMNAKGYTREPAQLANMQLPLIVFWQFNHFVVVEGFGKDKVYLNDPATGRRTVTMQAFDTHFTGIVLEFSPSADFVTRGDKQSILTVLNKRLHGEWRNVLFLLLTGFLFAVPNLIMPVLTQIYIDNYWLARQTDWLILLLFGMSITTLMRTTLEWIQTQVLNRFYAQLTLSWSGRFLWHVLRLPIQFYSQRSAGEICQRVAINSRLASLLAGDTAESVLALIMAGSYAIFMLFFDTQLASVALAVALLNFLILQAISQQRQEMSQQLLMAQGKLMGASMNGLRAIESLKASGSENDFFIKWAGLHAKALNYQQQFAVKTLFLNALPTLLNTFSTLAILALGSLSIIQGTLTLGALIAFQSLAMGFMNAVNRLINVGVKVQVIAGDMQRLEDVMNQTVDAIITDEAGKTNALKTNKPLSGELRLAQVSFRFCPLDPPLLKKINFEIHAGQQVALVGMSGSGKSTLAKLIVGLYTPSEGNILFDGKARAQIPRTVFNHSLAFVDQDVSIFEGTIRENLILWNEEISDAEMIQATQDACIHEVIISHGRGYDEPLLENGGNFSGGELQRLEIARALMLNPTILILDEATRMLDIELENKIYANLRRRGCSCLILTHRLTTLENCDEILVLEAGEIVQRGTHSQLQSTTGAYQRLIAEQLTETRQVTNVRAGNLDLILNDNTQQNEITEETEQAGNGVAFADVWASCQHLEKYTGIRFIQPPPAKQTSAYYPIAEIALASQLRYREVTLTDTWWQADCGHLLAFDRADNRPLLLIPTRRGNAYTQHDVLQQRVQKITATQAQQLKPRAILFYPPLPDKPLNLLHLMRFSTAGHYREFIWVLLLSVFTTSLALLMPWSLGLLISTVIPSADIRQLSLLMTVLATSAIIALLLNLQQSFLLLRLGTYIEVKTQSAIWDRVLKLPADFFRHYTAGDLAMRVNSISAIRHILSGTILNLLFNGLFSCLTVWLMLTYSVKLTVLAISLAFIAMIINLIGGMRALHYERDLAEIAGKLSGLLLQLLNGIIKLRTTGAESRAFSIWASVFIQQQERGLQVAYLHNVTHVMTSLFSMLGSLAIFTSISVYGWENTLSTSQFLVFITAFGMFSASMLSLSSLVLGLLQIVPLYERAKPILQNVLATHQPSATEEFTGEITINNLSFTYDTTQPPILNNFSLHIHAGEFIAIVGNSGSGKSTLLRLLMGFEQAMAGEIYYDGQALANLDLTTVRRQMGVVLQNGQLLEGDIFSNIVGSRSLTLADAWQAVRISALAEDIEAMPMGMHTILGDRATTLSGGQRQRLLIARAIVHQPRIILLDEAMSALDNQTQAQVMQGLRQLKATKIMITHQLNSLAYVDRVVHLCPRKTLKTRKKS</sequence>
<dbReference type="Gene3D" id="3.40.50.300">
    <property type="entry name" value="P-loop containing nucleotide triphosphate hydrolases"/>
    <property type="match status" value="2"/>
</dbReference>
<keyword evidence="7 14" id="KW-0067">ATP-binding</keyword>
<feature type="transmembrane region" description="Helical" evidence="10">
    <location>
        <begin position="945"/>
        <end position="964"/>
    </location>
</feature>
<feature type="domain" description="ABC transporter" evidence="11">
    <location>
        <begin position="1221"/>
        <end position="1434"/>
    </location>
</feature>
<dbReference type="InterPro" id="IPR003593">
    <property type="entry name" value="AAA+_ATPase"/>
</dbReference>
<evidence type="ECO:0000256" key="1">
    <source>
        <dbReference type="ARBA" id="ARBA00004651"/>
    </source>
</evidence>
<evidence type="ECO:0000256" key="6">
    <source>
        <dbReference type="ARBA" id="ARBA00022801"/>
    </source>
</evidence>
<reference evidence="14 15" key="1">
    <citation type="submission" date="2011-11" db="EMBL/GenBank/DDBJ databases">
        <title>Improved High-Quality Draft sequence of Beggiatoa alba B18lD.</title>
        <authorList>
            <consortium name="US DOE Joint Genome Institute"/>
            <person name="Lucas S."/>
            <person name="Han J."/>
            <person name="Lapidus A."/>
            <person name="Cheng J.-F."/>
            <person name="Goodwin L."/>
            <person name="Pitluck S."/>
            <person name="Peters L."/>
            <person name="Mikhailova N."/>
            <person name="Held B."/>
            <person name="Detter J.C."/>
            <person name="Han C."/>
            <person name="Tapia R."/>
            <person name="Land M."/>
            <person name="Hauser L."/>
            <person name="Kyrpides N."/>
            <person name="Ivanova N."/>
            <person name="Pagani I."/>
            <person name="Samuel K."/>
            <person name="Teske A."/>
            <person name="Mueller J."/>
            <person name="Woyke T."/>
        </authorList>
    </citation>
    <scope>NUCLEOTIDE SEQUENCE [LARGE SCALE GENOMIC DNA]</scope>
    <source>
        <strain evidence="14 15">B18LD</strain>
    </source>
</reference>
<name>I3CI87_9GAMM</name>
<dbReference type="CDD" id="cd18569">
    <property type="entry name" value="ABC_6TM_NHLM_bacteriocin"/>
    <property type="match status" value="1"/>
</dbReference>
<dbReference type="InterPro" id="IPR022515">
    <property type="entry name" value="NHPM_micro_ABC2"/>
</dbReference>
<evidence type="ECO:0000256" key="7">
    <source>
        <dbReference type="ARBA" id="ARBA00022840"/>
    </source>
</evidence>
<dbReference type="SMART" id="SM00382">
    <property type="entry name" value="AAA"/>
    <property type="match status" value="2"/>
</dbReference>
<keyword evidence="15" id="KW-1185">Reference proteome</keyword>
<keyword evidence="5" id="KW-0547">Nucleotide-binding</keyword>
<dbReference type="RefSeq" id="WP_002690423.1">
    <property type="nucleotide sequence ID" value="NZ_JH600070.1"/>
</dbReference>
<dbReference type="GO" id="GO:0015421">
    <property type="term" value="F:ABC-type oligopeptide transporter activity"/>
    <property type="evidence" value="ECO:0007669"/>
    <property type="project" value="TreeGrafter"/>
</dbReference>
<dbReference type="Gene3D" id="1.20.1560.10">
    <property type="entry name" value="ABC transporter type 1, transmembrane domain"/>
    <property type="match status" value="2"/>
</dbReference>
<dbReference type="CDD" id="cd03228">
    <property type="entry name" value="ABCC_MRP_Like"/>
    <property type="match status" value="1"/>
</dbReference>
<feature type="transmembrane region" description="Helical" evidence="10">
    <location>
        <begin position="210"/>
        <end position="228"/>
    </location>
</feature>
<dbReference type="InterPro" id="IPR003439">
    <property type="entry name" value="ABC_transporter-like_ATP-bd"/>
</dbReference>
<feature type="transmembrane region" description="Helical" evidence="10">
    <location>
        <begin position="1047"/>
        <end position="1065"/>
    </location>
</feature>
<dbReference type="NCBIfam" id="TIGR03796">
    <property type="entry name" value="NHLM_micro_ABC1"/>
    <property type="match status" value="1"/>
</dbReference>
<dbReference type="SUPFAM" id="SSF52540">
    <property type="entry name" value="P-loop containing nucleoside triphosphate hydrolases"/>
    <property type="match status" value="2"/>
</dbReference>
<feature type="transmembrane region" description="Helical" evidence="10">
    <location>
        <begin position="174"/>
        <end position="198"/>
    </location>
</feature>
<evidence type="ECO:0000259" key="13">
    <source>
        <dbReference type="PROSITE" id="PS50990"/>
    </source>
</evidence>
<feature type="transmembrane region" description="Helical" evidence="10">
    <location>
        <begin position="908"/>
        <end position="933"/>
    </location>
</feature>
<evidence type="ECO:0000256" key="10">
    <source>
        <dbReference type="SAM" id="Phobius"/>
    </source>
</evidence>
<protein>
    <submittedName>
        <fullName evidence="14">NHLM bacteriocin system ABC transporter, peptidase/ATP-binding protein/NHLM bacteriocin system ABC transporter, ATP-binding protein</fullName>
    </submittedName>
</protein>
<dbReference type="PROSITE" id="PS50929">
    <property type="entry name" value="ABC_TM1F"/>
    <property type="match status" value="2"/>
</dbReference>
<dbReference type="EMBL" id="JH600070">
    <property type="protein sequence ID" value="EIJ43330.1"/>
    <property type="molecule type" value="Genomic_DNA"/>
</dbReference>
<dbReference type="PANTHER" id="PTHR43394">
    <property type="entry name" value="ATP-DEPENDENT PERMEASE MDL1, MITOCHONDRIAL"/>
    <property type="match status" value="1"/>
</dbReference>
<dbReference type="HOGENOM" id="CLU_001953_0_0_6"/>
<dbReference type="SUPFAM" id="SSF90123">
    <property type="entry name" value="ABC transporter transmembrane region"/>
    <property type="match status" value="2"/>
</dbReference>
<dbReference type="PROSITE" id="PS00211">
    <property type="entry name" value="ABC_TRANSPORTER_1"/>
    <property type="match status" value="2"/>
</dbReference>
<keyword evidence="8 10" id="KW-1133">Transmembrane helix</keyword>
<dbReference type="NCBIfam" id="TIGR03797">
    <property type="entry name" value="NHLM_micro_ABC2"/>
    <property type="match status" value="1"/>
</dbReference>
<evidence type="ECO:0000256" key="3">
    <source>
        <dbReference type="ARBA" id="ARBA00022475"/>
    </source>
</evidence>
<evidence type="ECO:0000256" key="5">
    <source>
        <dbReference type="ARBA" id="ARBA00022741"/>
    </source>
</evidence>
<evidence type="ECO:0000256" key="9">
    <source>
        <dbReference type="ARBA" id="ARBA00023136"/>
    </source>
</evidence>
<dbReference type="InterPro" id="IPR022514">
    <property type="entry name" value="NHPM_micro_ABC1"/>
</dbReference>
<dbReference type="GO" id="GO:0006508">
    <property type="term" value="P:proteolysis"/>
    <property type="evidence" value="ECO:0007669"/>
    <property type="project" value="InterPro"/>
</dbReference>
<dbReference type="GO" id="GO:0005524">
    <property type="term" value="F:ATP binding"/>
    <property type="evidence" value="ECO:0007669"/>
    <property type="project" value="UniProtKB-KW"/>
</dbReference>
<dbReference type="GO" id="GO:0005886">
    <property type="term" value="C:plasma membrane"/>
    <property type="evidence" value="ECO:0007669"/>
    <property type="project" value="UniProtKB-SubCell"/>
</dbReference>
<evidence type="ECO:0000259" key="11">
    <source>
        <dbReference type="PROSITE" id="PS50893"/>
    </source>
</evidence>
<dbReference type="InterPro" id="IPR036640">
    <property type="entry name" value="ABC1_TM_sf"/>
</dbReference>
<comment type="subcellular location">
    <subcellularLocation>
        <location evidence="1">Cell membrane</location>
        <topology evidence="1">Multi-pass membrane protein</topology>
    </subcellularLocation>
</comment>
<dbReference type="GO" id="GO:0008233">
    <property type="term" value="F:peptidase activity"/>
    <property type="evidence" value="ECO:0007669"/>
    <property type="project" value="InterPro"/>
</dbReference>
<dbReference type="Gene3D" id="3.90.70.10">
    <property type="entry name" value="Cysteine proteinases"/>
    <property type="match status" value="1"/>
</dbReference>
<feature type="transmembrane region" description="Helical" evidence="10">
    <location>
        <begin position="1130"/>
        <end position="1152"/>
    </location>
</feature>
<evidence type="ECO:0000256" key="4">
    <source>
        <dbReference type="ARBA" id="ARBA00022692"/>
    </source>
</evidence>
<feature type="transmembrane region" description="Helical" evidence="10">
    <location>
        <begin position="395"/>
        <end position="414"/>
    </location>
</feature>
<feature type="transmembrane region" description="Helical" evidence="10">
    <location>
        <begin position="1164"/>
        <end position="1189"/>
    </location>
</feature>
<keyword evidence="3" id="KW-1003">Cell membrane</keyword>
<dbReference type="Proteomes" id="UP000005744">
    <property type="component" value="Unassembled WGS sequence"/>
</dbReference>
<evidence type="ECO:0000256" key="2">
    <source>
        <dbReference type="ARBA" id="ARBA00022448"/>
    </source>
</evidence>
<dbReference type="GO" id="GO:0016887">
    <property type="term" value="F:ATP hydrolysis activity"/>
    <property type="evidence" value="ECO:0007669"/>
    <property type="project" value="InterPro"/>
</dbReference>
<evidence type="ECO:0000313" key="14">
    <source>
        <dbReference type="EMBL" id="EIJ43330.1"/>
    </source>
</evidence>
<keyword evidence="6" id="KW-0378">Hydrolase</keyword>
<dbReference type="STRING" id="395493.BegalDRAFT_2485"/>
<proteinExistence type="predicted"/>
<feature type="domain" description="Peptidase C39" evidence="13">
    <location>
        <begin position="25"/>
        <end position="144"/>
    </location>
</feature>
<feature type="transmembrane region" description="Helical" evidence="10">
    <location>
        <begin position="420"/>
        <end position="440"/>
    </location>
</feature>
<feature type="domain" description="ABC transmembrane type-1" evidence="12">
    <location>
        <begin position="175"/>
        <end position="455"/>
    </location>
</feature>
<dbReference type="Pfam" id="PF03412">
    <property type="entry name" value="Peptidase_C39"/>
    <property type="match status" value="1"/>
</dbReference>
<dbReference type="InterPro" id="IPR039421">
    <property type="entry name" value="Type_1_exporter"/>
</dbReference>
<keyword evidence="4 10" id="KW-0812">Transmembrane</keyword>
<dbReference type="Pfam" id="PF00664">
    <property type="entry name" value="ABC_membrane"/>
    <property type="match status" value="2"/>
</dbReference>
<dbReference type="PROSITE" id="PS50990">
    <property type="entry name" value="PEPTIDASE_C39"/>
    <property type="match status" value="1"/>
</dbReference>
<dbReference type="InterPro" id="IPR011527">
    <property type="entry name" value="ABC1_TM_dom"/>
</dbReference>
<dbReference type="PROSITE" id="PS50893">
    <property type="entry name" value="ABC_TRANSPORTER_2"/>
    <property type="match status" value="2"/>
</dbReference>
<keyword evidence="9 10" id="KW-0472">Membrane</keyword>
<dbReference type="OrthoDB" id="9759820at2"/>
<keyword evidence="2" id="KW-0813">Transport</keyword>
<organism evidence="14 15">
    <name type="scientific">Beggiatoa alba B18LD</name>
    <dbReference type="NCBI Taxonomy" id="395493"/>
    <lineage>
        <taxon>Bacteria</taxon>
        <taxon>Pseudomonadati</taxon>
        <taxon>Pseudomonadota</taxon>
        <taxon>Gammaproteobacteria</taxon>
        <taxon>Thiotrichales</taxon>
        <taxon>Thiotrichaceae</taxon>
        <taxon>Beggiatoa</taxon>
    </lineage>
</organism>
<evidence type="ECO:0000256" key="8">
    <source>
        <dbReference type="ARBA" id="ARBA00022989"/>
    </source>
</evidence>
<dbReference type="PANTHER" id="PTHR43394:SF1">
    <property type="entry name" value="ATP-BINDING CASSETTE SUB-FAMILY B MEMBER 10, MITOCHONDRIAL"/>
    <property type="match status" value="1"/>
</dbReference>